<dbReference type="OrthoDB" id="1935234at2759"/>
<dbReference type="AlphaFoldDB" id="A0A3M7T5T6"/>
<reference evidence="11 12" key="1">
    <citation type="journal article" date="2018" name="Sci. Rep.">
        <title>Genomic signatures of local adaptation to the degree of environmental predictability in rotifers.</title>
        <authorList>
            <person name="Franch-Gras L."/>
            <person name="Hahn C."/>
            <person name="Garcia-Roger E.M."/>
            <person name="Carmona M.J."/>
            <person name="Serra M."/>
            <person name="Gomez A."/>
        </authorList>
    </citation>
    <scope>NUCLEOTIDE SEQUENCE [LARGE SCALE GENOMIC DNA]</scope>
    <source>
        <strain evidence="11">HYR1</strain>
    </source>
</reference>
<keyword evidence="10" id="KW-1133">Transmembrane helix</keyword>
<dbReference type="GO" id="GO:0005856">
    <property type="term" value="C:cytoskeleton"/>
    <property type="evidence" value="ECO:0007669"/>
    <property type="project" value="UniProtKB-SubCell"/>
</dbReference>
<comment type="subcellular location">
    <subcellularLocation>
        <location evidence="1">Cell projection</location>
        <location evidence="1">Cilium</location>
    </subcellularLocation>
    <subcellularLocation>
        <location evidence="2">Cytoplasm</location>
        <location evidence="2">Cytoskeleton</location>
    </subcellularLocation>
</comment>
<name>A0A3M7T5T6_BRAPC</name>
<evidence type="ECO:0000256" key="2">
    <source>
        <dbReference type="ARBA" id="ARBA00004245"/>
    </source>
</evidence>
<evidence type="ECO:0000256" key="6">
    <source>
        <dbReference type="ARBA" id="ARBA00023054"/>
    </source>
</evidence>
<keyword evidence="8" id="KW-0966">Cell projection</keyword>
<feature type="transmembrane region" description="Helical" evidence="10">
    <location>
        <begin position="12"/>
        <end position="32"/>
    </location>
</feature>
<evidence type="ECO:0000256" key="9">
    <source>
        <dbReference type="SAM" id="Coils"/>
    </source>
</evidence>
<evidence type="ECO:0000256" key="10">
    <source>
        <dbReference type="SAM" id="Phobius"/>
    </source>
</evidence>
<evidence type="ECO:0000313" key="12">
    <source>
        <dbReference type="Proteomes" id="UP000276133"/>
    </source>
</evidence>
<keyword evidence="6 9" id="KW-0175">Coiled coil</keyword>
<gene>
    <name evidence="11" type="ORF">BpHYR1_022922</name>
</gene>
<feature type="coiled-coil region" evidence="9">
    <location>
        <begin position="121"/>
        <end position="148"/>
    </location>
</feature>
<evidence type="ECO:0000256" key="1">
    <source>
        <dbReference type="ARBA" id="ARBA00004138"/>
    </source>
</evidence>
<evidence type="ECO:0000313" key="11">
    <source>
        <dbReference type="EMBL" id="RNA43269.1"/>
    </source>
</evidence>
<evidence type="ECO:0000256" key="5">
    <source>
        <dbReference type="ARBA" id="ARBA00022737"/>
    </source>
</evidence>
<keyword evidence="11" id="KW-0969">Cilium</keyword>
<comment type="caution">
    <text evidence="11">The sequence shown here is derived from an EMBL/GenBank/DDBJ whole genome shotgun (WGS) entry which is preliminary data.</text>
</comment>
<dbReference type="EMBL" id="REGN01000245">
    <property type="protein sequence ID" value="RNA43269.1"/>
    <property type="molecule type" value="Genomic_DNA"/>
</dbReference>
<evidence type="ECO:0000256" key="4">
    <source>
        <dbReference type="ARBA" id="ARBA00022574"/>
    </source>
</evidence>
<dbReference type="Proteomes" id="UP000276133">
    <property type="component" value="Unassembled WGS sequence"/>
</dbReference>
<keyword evidence="3" id="KW-0963">Cytoplasm</keyword>
<dbReference type="PANTHER" id="PTHR14885:SF3">
    <property type="entry name" value="CILIA- AND FLAGELLA-ASSOCIATED PROTEIN 44"/>
    <property type="match status" value="1"/>
</dbReference>
<keyword evidence="10" id="KW-0812">Transmembrane</keyword>
<keyword evidence="11" id="KW-0282">Flagellum</keyword>
<dbReference type="STRING" id="10195.A0A3M7T5T6"/>
<accession>A0A3M7T5T6</accession>
<organism evidence="11 12">
    <name type="scientific">Brachionus plicatilis</name>
    <name type="common">Marine rotifer</name>
    <name type="synonym">Brachionus muelleri</name>
    <dbReference type="NCBI Taxonomy" id="10195"/>
    <lineage>
        <taxon>Eukaryota</taxon>
        <taxon>Metazoa</taxon>
        <taxon>Spiralia</taxon>
        <taxon>Gnathifera</taxon>
        <taxon>Rotifera</taxon>
        <taxon>Eurotatoria</taxon>
        <taxon>Monogononta</taxon>
        <taxon>Pseudotrocha</taxon>
        <taxon>Ploima</taxon>
        <taxon>Brachionidae</taxon>
        <taxon>Brachionus</taxon>
    </lineage>
</organism>
<keyword evidence="5" id="KW-0677">Repeat</keyword>
<protein>
    <submittedName>
        <fullName evidence="11">Cilia-and flagella-associated 44-like</fullName>
    </submittedName>
</protein>
<keyword evidence="10" id="KW-0472">Membrane</keyword>
<evidence type="ECO:0000256" key="7">
    <source>
        <dbReference type="ARBA" id="ARBA00023212"/>
    </source>
</evidence>
<sequence>MKNKDKFDLKSSYLFLNAFTVGALVTSGGSSFHRGTVLLEKKLPLCEHIGNFKCRKPRELDEKVEITNVLENDNTSSRSSFDDIYSILDVKSEESESSLLQGQSIMDQMKKIFGKLHGNTAAKVERALKKMEERRNKRLKRKREWQELMKSKLPDGYENPEDLANIKNAEETIGDFKLKSSDDYVVSENDRMNVFKAVERLMLIKKFINNNQMIFNKRCLSLRDKKKQLVDEINTAIDRIEQIQYILGQEQATPIQRPTMSLEEIPEHIKNKNNFLNSNKKNLFKFVYVRQIFVQNVKKQGVDIVQKK</sequence>
<proteinExistence type="predicted"/>
<evidence type="ECO:0000256" key="8">
    <source>
        <dbReference type="ARBA" id="ARBA00023273"/>
    </source>
</evidence>
<keyword evidence="12" id="KW-1185">Reference proteome</keyword>
<evidence type="ECO:0000256" key="3">
    <source>
        <dbReference type="ARBA" id="ARBA00022490"/>
    </source>
</evidence>
<dbReference type="GO" id="GO:0005929">
    <property type="term" value="C:cilium"/>
    <property type="evidence" value="ECO:0007669"/>
    <property type="project" value="UniProtKB-SubCell"/>
</dbReference>
<dbReference type="PANTHER" id="PTHR14885">
    <property type="entry name" value="CILIA- AND FLAGELLA-ASSOCIATED PROTEIN 43-RELATED"/>
    <property type="match status" value="1"/>
</dbReference>
<keyword evidence="4" id="KW-0853">WD repeat</keyword>
<keyword evidence="7" id="KW-0206">Cytoskeleton</keyword>